<evidence type="ECO:0000259" key="4">
    <source>
        <dbReference type="Pfam" id="PF21250"/>
    </source>
</evidence>
<reference evidence="6 7" key="1">
    <citation type="submission" date="2023-07" db="EMBL/GenBank/DDBJ databases">
        <title>Genomic Encyclopedia of Type Strains, Phase IV (KMG-IV): sequencing the most valuable type-strain genomes for metagenomic binning, comparative biology and taxonomic classification.</title>
        <authorList>
            <person name="Goeker M."/>
        </authorList>
    </citation>
    <scope>NUCLEOTIDE SEQUENCE [LARGE SCALE GENOMIC DNA]</scope>
    <source>
        <strain evidence="6 7">DSM 19619</strain>
    </source>
</reference>
<dbReference type="InterPro" id="IPR033432">
    <property type="entry name" value="GH94_catalytic"/>
</dbReference>
<dbReference type="InterPro" id="IPR012341">
    <property type="entry name" value="6hp_glycosidase-like_sf"/>
</dbReference>
<dbReference type="Proteomes" id="UP001242480">
    <property type="component" value="Unassembled WGS sequence"/>
</dbReference>
<dbReference type="Pfam" id="PF21958">
    <property type="entry name" value="SOGP_N"/>
    <property type="match status" value="1"/>
</dbReference>
<dbReference type="EMBL" id="JAUSVX010000004">
    <property type="protein sequence ID" value="MDQ0469574.1"/>
    <property type="molecule type" value="Genomic_DNA"/>
</dbReference>
<protein>
    <submittedName>
        <fullName evidence="6">Cellobiose phosphorylase</fullName>
    </submittedName>
</protein>
<dbReference type="InterPro" id="IPR048771">
    <property type="entry name" value="SOGP_2nd"/>
</dbReference>
<evidence type="ECO:0000313" key="7">
    <source>
        <dbReference type="Proteomes" id="UP001242480"/>
    </source>
</evidence>
<dbReference type="Pfam" id="PF21250">
    <property type="entry name" value="SOGP_2nd"/>
    <property type="match status" value="1"/>
</dbReference>
<evidence type="ECO:0000256" key="1">
    <source>
        <dbReference type="ARBA" id="ARBA00022676"/>
    </source>
</evidence>
<dbReference type="InterPro" id="IPR037018">
    <property type="entry name" value="GH65_N"/>
</dbReference>
<dbReference type="Pfam" id="PF17167">
    <property type="entry name" value="Glyco_hydro_94"/>
    <property type="match status" value="1"/>
</dbReference>
<evidence type="ECO:0000259" key="5">
    <source>
        <dbReference type="Pfam" id="PF21958"/>
    </source>
</evidence>
<dbReference type="Gene3D" id="2.70.98.40">
    <property type="entry name" value="Glycoside hydrolase, family 65, N-terminal domain"/>
    <property type="match status" value="1"/>
</dbReference>
<dbReference type="RefSeq" id="WP_307272413.1">
    <property type="nucleotide sequence ID" value="NZ_JAUSVX010000004.1"/>
</dbReference>
<keyword evidence="1" id="KW-0328">Glycosyltransferase</keyword>
<dbReference type="PANTHER" id="PTHR37469:SF2">
    <property type="entry name" value="CELLOBIONIC ACID PHOSPHORYLASE"/>
    <property type="match status" value="1"/>
</dbReference>
<dbReference type="InterPro" id="IPR053831">
    <property type="entry name" value="SOGP_N"/>
</dbReference>
<organism evidence="6 7">
    <name type="scientific">Labrys wisconsinensis</name>
    <dbReference type="NCBI Taxonomy" id="425677"/>
    <lineage>
        <taxon>Bacteria</taxon>
        <taxon>Pseudomonadati</taxon>
        <taxon>Pseudomonadota</taxon>
        <taxon>Alphaproteobacteria</taxon>
        <taxon>Hyphomicrobiales</taxon>
        <taxon>Xanthobacteraceae</taxon>
        <taxon>Labrys</taxon>
    </lineage>
</organism>
<name>A0ABU0J8J7_9HYPH</name>
<dbReference type="Gene3D" id="1.50.10.10">
    <property type="match status" value="1"/>
</dbReference>
<keyword evidence="7" id="KW-1185">Reference proteome</keyword>
<evidence type="ECO:0000259" key="3">
    <source>
        <dbReference type="Pfam" id="PF17167"/>
    </source>
</evidence>
<accession>A0ABU0J8J7</accession>
<dbReference type="PANTHER" id="PTHR37469">
    <property type="entry name" value="CELLOBIONIC ACID PHOSPHORYLASE-RELATED"/>
    <property type="match status" value="1"/>
</dbReference>
<dbReference type="InterPro" id="IPR052047">
    <property type="entry name" value="GH94_Enzymes"/>
</dbReference>
<dbReference type="SUPFAM" id="SSF48208">
    <property type="entry name" value="Six-hairpin glycosidases"/>
    <property type="match status" value="1"/>
</dbReference>
<evidence type="ECO:0000256" key="2">
    <source>
        <dbReference type="ARBA" id="ARBA00022679"/>
    </source>
</evidence>
<sequence length="1097" mass="119446">MADTQRLSFTTPRDGDLGLQRIANGAGLSAAVLPNGALFAIEHEQDKRRILINQVLGSPLQGGIGRLLLRLGGPSPDVIDLTAAATEVGVGQDRIVWAGESGGVRHRATLWLHPTLPVWLWRVEASGAGDLPCDAVLLQDIGLGDRGFLMNNEAFGSQYCDHHVAVSPEIGPVVMSRQNLVQGAGHPWLAHGCLEGAASYATDALQLFGPAFRDAADIALPFGTDLPGTRLQHEVACAAIQSRPASLAGAAAWTFFALFEPDHPAASGDGDLDRLDTVRRALADFAPAEPAMRPAARSLLEDAAPVLARSLDDAALAALFPERRHEERRDGRLLSFFTPDGAHNRHVVLRDKEHLVPRRHGTLLRSGQAMLLDEATLCATAWMHGVFAAQLTIGNTSFHKLFSVSRDPYNITRASGLRILIEIDGRWRLLAVPSAFDIGLSDCRWIYALDDRTVTVGATAAGEHAAMQWQVEVDGPPCRFLVLGHLVLGERELDHASPVAVDPAAKRISMRPDPAWLWGQRYPEAVYHLVTGTPDEIEAVGGAELVQAAGAPFVGSHVALRTRATAAFSVAVVGSMTDAAEAERLAALYEGGVAAAAMLAPAARHWEHVTRGLKLKASGSGRAAAETAEIETLFPWLAHNMTMHLTVPHGLEQYTGAAWGTRDVCQGPIEFLLALEHDAPVKDILRILFAQQYETLGSWPQWFMLEPYSFIQDRHAHGDVIVWPLKALCDYVEATNDLAFLDEPVAWRREDDLTKTERRDSVETHLDKLVDTVTASFIPGTHLVRYGEGDWNDSLQPADAAMRDWMVSSWTVALLFHQLKRYAEVLRRAGRAAKAAAIETLAAAMAADFHRHLMRDGVVAGYGIFGSDGGTPELMLHPSDRRTGLRYSLLPMSRAILAGLFSPEEARRHFAIVAEHLRFPDGVRLMDRPVAYYGGLETFFRRAESSSFFGREIGLMYVHAHLWHVEAAAALGEAEEAWAALGLVNAITVTERLAHAAPRQRNCYFSSSDAAFADRYAASRDWDLVRSGGIAAEGGWRIYSSGPGLFANALIRHILGIRRHYGERIVAPVLPADIAELSVDLTVDGHRRAWDLAGKAS</sequence>
<feature type="domain" description="SOGP N-terminal" evidence="5">
    <location>
        <begin position="32"/>
        <end position="256"/>
    </location>
</feature>
<feature type="domain" description="Glycoside phosphorylase super sandwich" evidence="4">
    <location>
        <begin position="320"/>
        <end position="572"/>
    </location>
</feature>
<proteinExistence type="predicted"/>
<comment type="caution">
    <text evidence="6">The sequence shown here is derived from an EMBL/GenBank/DDBJ whole genome shotgun (WGS) entry which is preliminary data.</text>
</comment>
<feature type="domain" description="Glycosyl hydrolase 94 catalytic" evidence="3">
    <location>
        <begin position="722"/>
        <end position="989"/>
    </location>
</feature>
<evidence type="ECO:0000313" key="6">
    <source>
        <dbReference type="EMBL" id="MDQ0469574.1"/>
    </source>
</evidence>
<gene>
    <name evidence="6" type="ORF">QO011_002590</name>
</gene>
<keyword evidence="2" id="KW-0808">Transferase</keyword>
<dbReference type="InterPro" id="IPR008928">
    <property type="entry name" value="6-hairpin_glycosidase_sf"/>
</dbReference>